<sequence>MAALEREREVEQGRRRQPWDFLRRGGGQRTQRREAVAQLGDCSNGSEADRSDSRDLDGRKSVMEALCEVMGFWRHGRWCGDTTVEGQGSELGDEGSKGDEHSAELDMVVEETQLQGKGIEMGQREKSGLWCRPILHRGKGFSSFTEIP</sequence>
<accession>A0A5J5BX54</accession>
<organism evidence="2 3">
    <name type="scientific">Nyssa sinensis</name>
    <dbReference type="NCBI Taxonomy" id="561372"/>
    <lineage>
        <taxon>Eukaryota</taxon>
        <taxon>Viridiplantae</taxon>
        <taxon>Streptophyta</taxon>
        <taxon>Embryophyta</taxon>
        <taxon>Tracheophyta</taxon>
        <taxon>Spermatophyta</taxon>
        <taxon>Magnoliopsida</taxon>
        <taxon>eudicotyledons</taxon>
        <taxon>Gunneridae</taxon>
        <taxon>Pentapetalae</taxon>
        <taxon>asterids</taxon>
        <taxon>Cornales</taxon>
        <taxon>Nyssaceae</taxon>
        <taxon>Nyssa</taxon>
    </lineage>
</organism>
<reference evidence="2 3" key="1">
    <citation type="submission" date="2019-09" db="EMBL/GenBank/DDBJ databases">
        <title>A chromosome-level genome assembly of the Chinese tupelo Nyssa sinensis.</title>
        <authorList>
            <person name="Yang X."/>
            <person name="Kang M."/>
            <person name="Yang Y."/>
            <person name="Xiong H."/>
            <person name="Wang M."/>
            <person name="Zhang Z."/>
            <person name="Wang Z."/>
            <person name="Wu H."/>
            <person name="Ma T."/>
            <person name="Liu J."/>
            <person name="Xi Z."/>
        </authorList>
    </citation>
    <scope>NUCLEOTIDE SEQUENCE [LARGE SCALE GENOMIC DNA]</scope>
    <source>
        <strain evidence="2">J267</strain>
        <tissue evidence="2">Leaf</tissue>
    </source>
</reference>
<gene>
    <name evidence="2" type="ORF">F0562_002984</name>
</gene>
<proteinExistence type="predicted"/>
<keyword evidence="3" id="KW-1185">Reference proteome</keyword>
<dbReference type="Proteomes" id="UP000325577">
    <property type="component" value="Linkage Group LG1"/>
</dbReference>
<feature type="compositionally biased region" description="Basic and acidic residues" evidence="1">
    <location>
        <begin position="47"/>
        <end position="57"/>
    </location>
</feature>
<evidence type="ECO:0000256" key="1">
    <source>
        <dbReference type="SAM" id="MobiDB-lite"/>
    </source>
</evidence>
<evidence type="ECO:0000313" key="3">
    <source>
        <dbReference type="Proteomes" id="UP000325577"/>
    </source>
</evidence>
<feature type="region of interest" description="Disordered" evidence="1">
    <location>
        <begin position="1"/>
        <end position="57"/>
    </location>
</feature>
<dbReference type="EMBL" id="CM018032">
    <property type="protein sequence ID" value="KAA8546277.1"/>
    <property type="molecule type" value="Genomic_DNA"/>
</dbReference>
<name>A0A5J5BX54_9ASTE</name>
<evidence type="ECO:0000313" key="2">
    <source>
        <dbReference type="EMBL" id="KAA8546277.1"/>
    </source>
</evidence>
<feature type="compositionally biased region" description="Basic and acidic residues" evidence="1">
    <location>
        <begin position="1"/>
        <end position="23"/>
    </location>
</feature>
<dbReference type="AlphaFoldDB" id="A0A5J5BX54"/>
<protein>
    <submittedName>
        <fullName evidence="2">Uncharacterized protein</fullName>
    </submittedName>
</protein>